<evidence type="ECO:0000256" key="1">
    <source>
        <dbReference type="SAM" id="Phobius"/>
    </source>
</evidence>
<keyword evidence="1" id="KW-0812">Transmembrane</keyword>
<evidence type="ECO:0000313" key="2">
    <source>
        <dbReference type="EMBL" id="UWZ83377.1"/>
    </source>
</evidence>
<reference evidence="2" key="1">
    <citation type="submission" date="2021-04" db="EMBL/GenBank/DDBJ databases">
        <title>Phylogenetic analysis of Acidobacteriaceae.</title>
        <authorList>
            <person name="Qiu L."/>
            <person name="Zhang Q."/>
        </authorList>
    </citation>
    <scope>NUCLEOTIDE SEQUENCE</scope>
    <source>
        <strain evidence="2">DSM 25168</strain>
    </source>
</reference>
<feature type="transmembrane region" description="Helical" evidence="1">
    <location>
        <begin position="94"/>
        <end position="114"/>
    </location>
</feature>
<dbReference type="KEGG" id="orp:MOP44_22765"/>
<evidence type="ECO:0000313" key="3">
    <source>
        <dbReference type="Proteomes" id="UP001059380"/>
    </source>
</evidence>
<feature type="transmembrane region" description="Helical" evidence="1">
    <location>
        <begin position="135"/>
        <end position="153"/>
    </location>
</feature>
<keyword evidence="3" id="KW-1185">Reference proteome</keyword>
<sequence>MKLIGGVILLVLLCFLAFWALPSAWLPIAGSGWLAMLGAAIALVGKTFITDMVDGKLNVYKMGNDMCAMAMGTSLATLVSWAGSSSAGHESHNVILMVFIGLALISTGSVCIAGKNYSALQRAPSSPQASLLVKVNAALGTLAIVFNLLMYALKSIDHLAWMHS</sequence>
<accession>A0A9J7BLM9</accession>
<keyword evidence="1" id="KW-0472">Membrane</keyword>
<proteinExistence type="predicted"/>
<feature type="transmembrane region" description="Helical" evidence="1">
    <location>
        <begin position="30"/>
        <end position="50"/>
    </location>
</feature>
<gene>
    <name evidence="2" type="ORF">MOP44_22765</name>
</gene>
<dbReference type="RefSeq" id="WP_260792712.1">
    <property type="nucleotide sequence ID" value="NZ_CP093313.1"/>
</dbReference>
<keyword evidence="1" id="KW-1133">Transmembrane helix</keyword>
<protein>
    <submittedName>
        <fullName evidence="2">Uncharacterized protein</fullName>
    </submittedName>
</protein>
<name>A0A9J7BLM9_9BACT</name>
<dbReference type="AlphaFoldDB" id="A0A9J7BLM9"/>
<dbReference type="Proteomes" id="UP001059380">
    <property type="component" value="Chromosome"/>
</dbReference>
<dbReference type="EMBL" id="CP093313">
    <property type="protein sequence ID" value="UWZ83377.1"/>
    <property type="molecule type" value="Genomic_DNA"/>
</dbReference>
<organism evidence="2 3">
    <name type="scientific">Occallatibacter riparius</name>
    <dbReference type="NCBI Taxonomy" id="1002689"/>
    <lineage>
        <taxon>Bacteria</taxon>
        <taxon>Pseudomonadati</taxon>
        <taxon>Acidobacteriota</taxon>
        <taxon>Terriglobia</taxon>
        <taxon>Terriglobales</taxon>
        <taxon>Acidobacteriaceae</taxon>
        <taxon>Occallatibacter</taxon>
    </lineage>
</organism>
<feature type="transmembrane region" description="Helical" evidence="1">
    <location>
        <begin position="62"/>
        <end position="82"/>
    </location>
</feature>